<dbReference type="RefSeq" id="WP_147782972.1">
    <property type="nucleotide sequence ID" value="NZ_VRMG01000005.1"/>
</dbReference>
<sequence length="326" mass="35209">MAVFPASIPSPPISSFEVGPLTIHFYALCILTGIVIAVWLTQRRLSRRGAESGLVLDVALWAVPFGIVGGRFYHVVTHPGDYFFPGANLLKTLYVWEGGLAIFGAIIFGGIGAYIACRRRGLRFTAFADALVPGLLFAQAFGRFGNYFNHELFGGPTTLPWGLQIESTNAAFPPGLPAGTLFHPLFLYEMIWNTIGAFLIIYLERRLRLHSGRTLALYFIWYGVGRAWFESLRLDPTEFVYLGLKANVIAALLLAVLGVIVLVVQARRHVPRPDGPYLPGRGPAARADAVAASDQTAEIASPDESGAAHVGAPPAPPVASGEDPQP</sequence>
<feature type="transmembrane region" description="Helical" evidence="7">
    <location>
        <begin position="185"/>
        <end position="203"/>
    </location>
</feature>
<evidence type="ECO:0000313" key="10">
    <source>
        <dbReference type="Proteomes" id="UP000321379"/>
    </source>
</evidence>
<comment type="catalytic activity">
    <reaction evidence="7">
        <text>L-cysteinyl-[prolipoprotein] + a 1,2-diacyl-sn-glycero-3-phospho-(1'-sn-glycerol) = an S-1,2-diacyl-sn-glyceryl-L-cysteinyl-[prolipoprotein] + sn-glycerol 1-phosphate + H(+)</text>
        <dbReference type="Rhea" id="RHEA:56712"/>
        <dbReference type="Rhea" id="RHEA-COMP:14679"/>
        <dbReference type="Rhea" id="RHEA-COMP:14680"/>
        <dbReference type="ChEBI" id="CHEBI:15378"/>
        <dbReference type="ChEBI" id="CHEBI:29950"/>
        <dbReference type="ChEBI" id="CHEBI:57685"/>
        <dbReference type="ChEBI" id="CHEBI:64716"/>
        <dbReference type="ChEBI" id="CHEBI:140658"/>
        <dbReference type="EC" id="2.5.1.145"/>
    </reaction>
</comment>
<evidence type="ECO:0000313" key="9">
    <source>
        <dbReference type="EMBL" id="TXN31385.1"/>
    </source>
</evidence>
<comment type="pathway">
    <text evidence="7">Protein modification; lipoprotein biosynthesis (diacylglyceryl transfer).</text>
</comment>
<keyword evidence="9" id="KW-0449">Lipoprotein</keyword>
<comment type="similarity">
    <text evidence="1 7">Belongs to the Lgt family.</text>
</comment>
<feature type="region of interest" description="Disordered" evidence="8">
    <location>
        <begin position="292"/>
        <end position="326"/>
    </location>
</feature>
<evidence type="ECO:0000256" key="8">
    <source>
        <dbReference type="SAM" id="MobiDB-lite"/>
    </source>
</evidence>
<feature type="transmembrane region" description="Helical" evidence="7">
    <location>
        <begin position="246"/>
        <end position="264"/>
    </location>
</feature>
<dbReference type="NCBIfam" id="TIGR00544">
    <property type="entry name" value="lgt"/>
    <property type="match status" value="1"/>
</dbReference>
<dbReference type="PROSITE" id="PS01311">
    <property type="entry name" value="LGT"/>
    <property type="match status" value="1"/>
</dbReference>
<keyword evidence="4 7" id="KW-0812">Transmembrane</keyword>
<dbReference type="PANTHER" id="PTHR30589:SF0">
    <property type="entry name" value="PHOSPHATIDYLGLYCEROL--PROLIPOPROTEIN DIACYLGLYCERYL TRANSFERASE"/>
    <property type="match status" value="1"/>
</dbReference>
<dbReference type="PANTHER" id="PTHR30589">
    <property type="entry name" value="PROLIPOPROTEIN DIACYLGLYCERYL TRANSFERASE"/>
    <property type="match status" value="1"/>
</dbReference>
<evidence type="ECO:0000256" key="7">
    <source>
        <dbReference type="HAMAP-Rule" id="MF_01147"/>
    </source>
</evidence>
<keyword evidence="5 7" id="KW-1133">Transmembrane helix</keyword>
<dbReference type="Pfam" id="PF01790">
    <property type="entry name" value="LGT"/>
    <property type="match status" value="1"/>
</dbReference>
<feature type="transmembrane region" description="Helical" evidence="7">
    <location>
        <begin position="23"/>
        <end position="41"/>
    </location>
</feature>
<feature type="transmembrane region" description="Helical" evidence="7">
    <location>
        <begin position="124"/>
        <end position="142"/>
    </location>
</feature>
<dbReference type="EMBL" id="VRMG01000005">
    <property type="protein sequence ID" value="TXN31385.1"/>
    <property type="molecule type" value="Genomic_DNA"/>
</dbReference>
<comment type="function">
    <text evidence="7">Catalyzes the transfer of the diacylglyceryl group from phosphatidylglycerol to the sulfhydryl group of the N-terminal cysteine of a prolipoprotein, the first step in the formation of mature lipoproteins.</text>
</comment>
<dbReference type="GO" id="GO:0042158">
    <property type="term" value="P:lipoprotein biosynthetic process"/>
    <property type="evidence" value="ECO:0007669"/>
    <property type="project" value="UniProtKB-UniRule"/>
</dbReference>
<proteinExistence type="inferred from homology"/>
<evidence type="ECO:0000256" key="2">
    <source>
        <dbReference type="ARBA" id="ARBA00022475"/>
    </source>
</evidence>
<comment type="caution">
    <text evidence="9">The sequence shown here is derived from an EMBL/GenBank/DDBJ whole genome shotgun (WGS) entry which is preliminary data.</text>
</comment>
<keyword evidence="6 7" id="KW-0472">Membrane</keyword>
<dbReference type="AlphaFoldDB" id="A0A5C8US76"/>
<evidence type="ECO:0000256" key="3">
    <source>
        <dbReference type="ARBA" id="ARBA00022679"/>
    </source>
</evidence>
<reference evidence="9 10" key="1">
    <citation type="submission" date="2019-08" db="EMBL/GenBank/DDBJ databases">
        <title>Bacterial whole genome sequence for Glaciihabitans sp. CHu50b-6-2.</title>
        <authorList>
            <person name="Jin L."/>
        </authorList>
    </citation>
    <scope>NUCLEOTIDE SEQUENCE [LARGE SCALE GENOMIC DNA]</scope>
    <source>
        <strain evidence="9 10">CHu50b-6-2</strain>
    </source>
</reference>
<accession>A0A5C8US76</accession>
<keyword evidence="3 7" id="KW-0808">Transferase</keyword>
<feature type="binding site" evidence="7">
    <location>
        <position position="143"/>
    </location>
    <ligand>
        <name>a 1,2-diacyl-sn-glycero-3-phospho-(1'-sn-glycerol)</name>
        <dbReference type="ChEBI" id="CHEBI:64716"/>
    </ligand>
</feature>
<keyword evidence="9" id="KW-0328">Glycosyltransferase</keyword>
<dbReference type="UniPathway" id="UPA00664"/>
<comment type="subcellular location">
    <subcellularLocation>
        <location evidence="7">Cell membrane</location>
        <topology evidence="7">Multi-pass membrane protein</topology>
    </subcellularLocation>
</comment>
<dbReference type="GO" id="GO:0005886">
    <property type="term" value="C:plasma membrane"/>
    <property type="evidence" value="ECO:0007669"/>
    <property type="project" value="UniProtKB-SubCell"/>
</dbReference>
<dbReference type="GO" id="GO:0008961">
    <property type="term" value="F:phosphatidylglycerol-prolipoprotein diacylglyceryl transferase activity"/>
    <property type="evidence" value="ECO:0007669"/>
    <property type="project" value="UniProtKB-UniRule"/>
</dbReference>
<dbReference type="EC" id="2.5.1.145" evidence="7"/>
<evidence type="ECO:0000256" key="5">
    <source>
        <dbReference type="ARBA" id="ARBA00022989"/>
    </source>
</evidence>
<gene>
    <name evidence="7" type="primary">lgt</name>
    <name evidence="9" type="ORF">FVP33_07460</name>
</gene>
<feature type="transmembrane region" description="Helical" evidence="7">
    <location>
        <begin position="215"/>
        <end position="234"/>
    </location>
</feature>
<dbReference type="Proteomes" id="UP000321379">
    <property type="component" value="Unassembled WGS sequence"/>
</dbReference>
<evidence type="ECO:0000256" key="6">
    <source>
        <dbReference type="ARBA" id="ARBA00023136"/>
    </source>
</evidence>
<evidence type="ECO:0000256" key="4">
    <source>
        <dbReference type="ARBA" id="ARBA00022692"/>
    </source>
</evidence>
<dbReference type="InterPro" id="IPR001640">
    <property type="entry name" value="Lgt"/>
</dbReference>
<keyword evidence="2 7" id="KW-1003">Cell membrane</keyword>
<keyword evidence="10" id="KW-1185">Reference proteome</keyword>
<dbReference type="HAMAP" id="MF_01147">
    <property type="entry name" value="Lgt"/>
    <property type="match status" value="1"/>
</dbReference>
<feature type="transmembrane region" description="Helical" evidence="7">
    <location>
        <begin position="93"/>
        <end position="117"/>
    </location>
</feature>
<name>A0A5C8US76_9MICO</name>
<evidence type="ECO:0000256" key="1">
    <source>
        <dbReference type="ARBA" id="ARBA00007150"/>
    </source>
</evidence>
<feature type="transmembrane region" description="Helical" evidence="7">
    <location>
        <begin position="53"/>
        <end position="73"/>
    </location>
</feature>
<protein>
    <recommendedName>
        <fullName evidence="7">Phosphatidylglycerol--prolipoprotein diacylglyceryl transferase</fullName>
        <ecNumber evidence="7">2.5.1.145</ecNumber>
    </recommendedName>
</protein>
<organism evidence="9 10">
    <name type="scientific">Lacisediminihabitans profunda</name>
    <dbReference type="NCBI Taxonomy" id="2594790"/>
    <lineage>
        <taxon>Bacteria</taxon>
        <taxon>Bacillati</taxon>
        <taxon>Actinomycetota</taxon>
        <taxon>Actinomycetes</taxon>
        <taxon>Micrococcales</taxon>
        <taxon>Microbacteriaceae</taxon>
        <taxon>Lacisediminihabitans</taxon>
    </lineage>
</organism>